<dbReference type="Pfam" id="PF02104">
    <property type="entry name" value="SURF1"/>
    <property type="match status" value="1"/>
</dbReference>
<gene>
    <name evidence="7" type="ORF">C1E23_03390</name>
</gene>
<keyword evidence="3 6" id="KW-0812">Transmembrane</keyword>
<sequence length="237" mass="26993">MALIHIGSWKSLVAYIACFTVVITCMALSYWQLSRAYEKQQKLALFIDNKITNESLYDSLNKDINTLNGREVSISGYFNTQYIWYLDNQILDGRVGVDILTLFKPQQLSKYFLVNLGFIPISHRGLPDVSLPSNEVRLNLLIKSDGLKGFTLSSVAMDPNSQRLQFIDISELMSLSKKAIFPAVFYQQDINDQALIAKPHYNPVVMSPQKHHAYALQWFLIALAAAFIFYKVKKVES</sequence>
<dbReference type="PANTHER" id="PTHR23427:SF2">
    <property type="entry name" value="SURFEIT LOCUS PROTEIN 1"/>
    <property type="match status" value="1"/>
</dbReference>
<dbReference type="PROSITE" id="PS50895">
    <property type="entry name" value="SURF1"/>
    <property type="match status" value="1"/>
</dbReference>
<dbReference type="Proteomes" id="UP000291338">
    <property type="component" value="Unassembled WGS sequence"/>
</dbReference>
<evidence type="ECO:0000256" key="2">
    <source>
        <dbReference type="ARBA" id="ARBA00007165"/>
    </source>
</evidence>
<dbReference type="InterPro" id="IPR002994">
    <property type="entry name" value="Surf1/Shy1"/>
</dbReference>
<evidence type="ECO:0000256" key="5">
    <source>
        <dbReference type="ARBA" id="ARBA00023136"/>
    </source>
</evidence>
<keyword evidence="4 6" id="KW-1133">Transmembrane helix</keyword>
<accession>A0A4Q7ISX6</accession>
<evidence type="ECO:0000256" key="1">
    <source>
        <dbReference type="ARBA" id="ARBA00004370"/>
    </source>
</evidence>
<comment type="subcellular location">
    <subcellularLocation>
        <location evidence="6">Cell membrane</location>
        <topology evidence="6">Multi-pass membrane protein</topology>
    </subcellularLocation>
    <subcellularLocation>
        <location evidence="1">Membrane</location>
    </subcellularLocation>
</comment>
<dbReference type="RefSeq" id="WP_130254212.1">
    <property type="nucleotide sequence ID" value="NZ_PPSX01000011.1"/>
</dbReference>
<name>A0A4Q7ISX6_9GAMM</name>
<evidence type="ECO:0000256" key="3">
    <source>
        <dbReference type="ARBA" id="ARBA00022692"/>
    </source>
</evidence>
<dbReference type="CDD" id="cd06662">
    <property type="entry name" value="SURF1"/>
    <property type="match status" value="1"/>
</dbReference>
<evidence type="ECO:0000313" key="8">
    <source>
        <dbReference type="Proteomes" id="UP000291338"/>
    </source>
</evidence>
<evidence type="ECO:0000256" key="6">
    <source>
        <dbReference type="RuleBase" id="RU363076"/>
    </source>
</evidence>
<dbReference type="AlphaFoldDB" id="A0A4Q7ISX6"/>
<keyword evidence="6" id="KW-1003">Cell membrane</keyword>
<dbReference type="GO" id="GO:0005886">
    <property type="term" value="C:plasma membrane"/>
    <property type="evidence" value="ECO:0007669"/>
    <property type="project" value="UniProtKB-SubCell"/>
</dbReference>
<protein>
    <recommendedName>
        <fullName evidence="6">SURF1-like protein</fullName>
    </recommendedName>
</protein>
<keyword evidence="5 6" id="KW-0472">Membrane</keyword>
<dbReference type="PANTHER" id="PTHR23427">
    <property type="entry name" value="SURFEIT LOCUS PROTEIN"/>
    <property type="match status" value="1"/>
</dbReference>
<comment type="caution">
    <text evidence="7">The sequence shown here is derived from an EMBL/GenBank/DDBJ whole genome shotgun (WGS) entry which is preliminary data.</text>
</comment>
<dbReference type="InterPro" id="IPR045214">
    <property type="entry name" value="Surf1/Surf4"/>
</dbReference>
<proteinExistence type="inferred from homology"/>
<evidence type="ECO:0000256" key="4">
    <source>
        <dbReference type="ARBA" id="ARBA00022989"/>
    </source>
</evidence>
<feature type="transmembrane region" description="Helical" evidence="6">
    <location>
        <begin position="12"/>
        <end position="33"/>
    </location>
</feature>
<comment type="similarity">
    <text evidence="2 6">Belongs to the SURF1 family.</text>
</comment>
<feature type="transmembrane region" description="Helical" evidence="6">
    <location>
        <begin position="213"/>
        <end position="232"/>
    </location>
</feature>
<reference evidence="7 8" key="1">
    <citation type="submission" date="2018-01" db="EMBL/GenBank/DDBJ databases">
        <title>Co-occurrence of chitin degradation, pigmentation and bioactivity in marine Pseudoalteromonas.</title>
        <authorList>
            <person name="Paulsen S."/>
            <person name="Gram L."/>
            <person name="Machado H."/>
        </authorList>
    </citation>
    <scope>NUCLEOTIDE SEQUENCE [LARGE SCALE GENOMIC DNA]</scope>
    <source>
        <strain evidence="7 8">S3898</strain>
    </source>
</reference>
<dbReference type="EMBL" id="PPSX01000011">
    <property type="protein sequence ID" value="RZQ54686.1"/>
    <property type="molecule type" value="Genomic_DNA"/>
</dbReference>
<evidence type="ECO:0000313" key="7">
    <source>
        <dbReference type="EMBL" id="RZQ54686.1"/>
    </source>
</evidence>
<organism evidence="7 8">
    <name type="scientific">Pseudoalteromonas phenolica</name>
    <dbReference type="NCBI Taxonomy" id="161398"/>
    <lineage>
        <taxon>Bacteria</taxon>
        <taxon>Pseudomonadati</taxon>
        <taxon>Pseudomonadota</taxon>
        <taxon>Gammaproteobacteria</taxon>
        <taxon>Alteromonadales</taxon>
        <taxon>Pseudoalteromonadaceae</taxon>
        <taxon>Pseudoalteromonas</taxon>
    </lineage>
</organism>